<dbReference type="GO" id="GO:0016740">
    <property type="term" value="F:transferase activity"/>
    <property type="evidence" value="ECO:0007669"/>
    <property type="project" value="UniProtKB-KW"/>
</dbReference>
<protein>
    <submittedName>
        <fullName evidence="2">Polysaccharide pyruvyl transferase</fullName>
    </submittedName>
</protein>
<dbReference type="EMBL" id="FUZI01000004">
    <property type="protein sequence ID" value="SKC33052.1"/>
    <property type="molecule type" value="Genomic_DNA"/>
</dbReference>
<evidence type="ECO:0000313" key="3">
    <source>
        <dbReference type="Proteomes" id="UP000189966"/>
    </source>
</evidence>
<sequence length="382" mass="44111">MYIYLVVVIYRVRIIRYAMKKKIGILNFHYSNNNYGAVLQACAIQEVVRSYGYDVENINYIPLEQKKTFKNYLGDILRICGLRKTEARKNVKHNGKFQSFRDKFLSTSSLCQTDVELSDLSLKYTHVLVGSDQVFRPAMTRHNATKYFLDFCPRAIKISYAASFGTDKWENNVYTKDARLFTRLLSGFSAVSVREDSGVTICNEVFEVEAHHVLDPTLLVGADYFREMFKFRSSDSKLKLVSYYKLDIDDDFLQVISRLTVDRKSESKNIYHEKNSQGEEEYHSVEEWLQLISSSDLVVTDSFHCVCFSILFNIDFVCIANPERGIARLSSLLEMLGLSDRLCVKPDLIDSISKKNIDWCVVEQKLSDERKKSINFLSKSLS</sequence>
<dbReference type="Proteomes" id="UP000189966">
    <property type="component" value="Unassembled WGS sequence"/>
</dbReference>
<dbReference type="Pfam" id="PF04230">
    <property type="entry name" value="PS_pyruv_trans"/>
    <property type="match status" value="1"/>
</dbReference>
<evidence type="ECO:0000259" key="1">
    <source>
        <dbReference type="Pfam" id="PF04230"/>
    </source>
</evidence>
<proteinExistence type="predicted"/>
<evidence type="ECO:0000313" key="2">
    <source>
        <dbReference type="EMBL" id="SKC33052.1"/>
    </source>
</evidence>
<gene>
    <name evidence="2" type="ORF">CZ809_02581</name>
</gene>
<dbReference type="InterPro" id="IPR007345">
    <property type="entry name" value="Polysacch_pyruvyl_Trfase"/>
</dbReference>
<keyword evidence="2" id="KW-0808">Transferase</keyword>
<accession>A0A1T5I213</accession>
<name>A0A1T5I213_9GAMM</name>
<reference evidence="2 3" key="1">
    <citation type="submission" date="2017-02" db="EMBL/GenBank/DDBJ databases">
        <authorList>
            <person name="Peterson S.W."/>
        </authorList>
    </citation>
    <scope>NUCLEOTIDE SEQUENCE [LARGE SCALE GENOMIC DNA]</scope>
    <source>
        <strain evidence="3">type strain: NCCB 100098</strain>
    </source>
</reference>
<dbReference type="AlphaFoldDB" id="A0A1T5I213"/>
<organism evidence="2 3">
    <name type="scientific">Photobacterium piscicola</name>
    <dbReference type="NCBI Taxonomy" id="1378299"/>
    <lineage>
        <taxon>Bacteria</taxon>
        <taxon>Pseudomonadati</taxon>
        <taxon>Pseudomonadota</taxon>
        <taxon>Gammaproteobacteria</taxon>
        <taxon>Vibrionales</taxon>
        <taxon>Vibrionaceae</taxon>
        <taxon>Photobacterium</taxon>
    </lineage>
</organism>
<feature type="domain" description="Polysaccharide pyruvyl transferase" evidence="1">
    <location>
        <begin position="34"/>
        <end position="321"/>
    </location>
</feature>